<reference evidence="2" key="1">
    <citation type="submission" date="2016-10" db="EMBL/GenBank/DDBJ databases">
        <authorList>
            <person name="Varghese N."/>
            <person name="Submissions S."/>
        </authorList>
    </citation>
    <scope>NUCLEOTIDE SEQUENCE [LARGE SCALE GENOMIC DNA]</scope>
    <source>
        <strain evidence="2">DSM 26542</strain>
    </source>
</reference>
<gene>
    <name evidence="1" type="ORF">SAMN04487893_101143</name>
</gene>
<name>A0A1I3L2N6_9FLAO</name>
<protein>
    <recommendedName>
        <fullName evidence="3">DNA replication protein DnaC</fullName>
    </recommendedName>
</protein>
<dbReference type="InterPro" id="IPR027417">
    <property type="entry name" value="P-loop_NTPase"/>
</dbReference>
<accession>A0A1I3L2N6</accession>
<dbReference type="AlphaFoldDB" id="A0A1I3L2N6"/>
<dbReference type="EMBL" id="FORU01000001">
    <property type="protein sequence ID" value="SFI78695.1"/>
    <property type="molecule type" value="Genomic_DNA"/>
</dbReference>
<evidence type="ECO:0000313" key="2">
    <source>
        <dbReference type="Proteomes" id="UP000243887"/>
    </source>
</evidence>
<organism evidence="1 2">
    <name type="scientific">Myroides guanonis</name>
    <dbReference type="NCBI Taxonomy" id="1150112"/>
    <lineage>
        <taxon>Bacteria</taxon>
        <taxon>Pseudomonadati</taxon>
        <taxon>Bacteroidota</taxon>
        <taxon>Flavobacteriia</taxon>
        <taxon>Flavobacteriales</taxon>
        <taxon>Flavobacteriaceae</taxon>
        <taxon>Myroides</taxon>
    </lineage>
</organism>
<dbReference type="RefSeq" id="WP_090677534.1">
    <property type="nucleotide sequence ID" value="NZ_FORU01000001.1"/>
</dbReference>
<evidence type="ECO:0000313" key="1">
    <source>
        <dbReference type="EMBL" id="SFI78695.1"/>
    </source>
</evidence>
<sequence>MKNNSKISFEQTYVIDEKAKTYYLPRCYQYLEQKGKELYGPAFKINSEQISSIQKILTYAIQDENSSNKLGMSLKKGLFINGPEGSGKSAIMHLLKPFFGKRFSFESKSCKTISFEYARKGFEALHPYLHQSGKYTRPRIYCFDDFGTESIQKHFGNECDVMKEIMCVQYEEFIEKGHISHIVSELTPSEIEKKYGTKMRNQLRTMYNLINF</sequence>
<dbReference type="Proteomes" id="UP000243887">
    <property type="component" value="Unassembled WGS sequence"/>
</dbReference>
<dbReference type="STRING" id="1150112.SAMN04487893_101143"/>
<keyword evidence="2" id="KW-1185">Reference proteome</keyword>
<dbReference type="Gene3D" id="3.40.50.300">
    <property type="entry name" value="P-loop containing nucleotide triphosphate hydrolases"/>
    <property type="match status" value="1"/>
</dbReference>
<dbReference type="SUPFAM" id="SSF52540">
    <property type="entry name" value="P-loop containing nucleoside triphosphate hydrolases"/>
    <property type="match status" value="1"/>
</dbReference>
<proteinExistence type="predicted"/>
<dbReference type="OrthoDB" id="835620at2"/>
<evidence type="ECO:0008006" key="3">
    <source>
        <dbReference type="Google" id="ProtNLM"/>
    </source>
</evidence>